<reference evidence="1 2" key="1">
    <citation type="submission" date="2021-06" db="EMBL/GenBank/DDBJ databases">
        <authorList>
            <person name="Palmer J.M."/>
        </authorList>
    </citation>
    <scope>NUCLEOTIDE SEQUENCE [LARGE SCALE GENOMIC DNA]</scope>
    <source>
        <strain evidence="2">if_2019</strain>
        <tissue evidence="1">Muscle</tissue>
    </source>
</reference>
<comment type="caution">
    <text evidence="1">The sequence shown here is derived from an EMBL/GenBank/DDBJ whole genome shotgun (WGS) entry which is preliminary data.</text>
</comment>
<proteinExistence type="predicted"/>
<evidence type="ECO:0000313" key="1">
    <source>
        <dbReference type="EMBL" id="MEQ2231116.1"/>
    </source>
</evidence>
<gene>
    <name evidence="1" type="ORF">ILYODFUR_036142</name>
</gene>
<keyword evidence="2" id="KW-1185">Reference proteome</keyword>
<dbReference type="EMBL" id="JAHRIQ010030361">
    <property type="protein sequence ID" value="MEQ2231116.1"/>
    <property type="molecule type" value="Genomic_DNA"/>
</dbReference>
<evidence type="ECO:0000313" key="2">
    <source>
        <dbReference type="Proteomes" id="UP001482620"/>
    </source>
</evidence>
<dbReference type="Proteomes" id="UP001482620">
    <property type="component" value="Unassembled WGS sequence"/>
</dbReference>
<sequence length="170" mass="19671">MRCLRAFLHVQPISIRDSAQDFPYLNSLPVTDGFIGLLWVIVRVQFCFGVFDRWSHIFLKHPVIHGIIPGGFYVGEMARSCCNKISPNHDTYMLPCFTFGMRFFSCNAVFCLFQAHDLFCCPNNKMLVSSLQKKKLFQKNWSLCTFSLANLKLDFMFFCVSKVSFVPRLL</sequence>
<protein>
    <submittedName>
        <fullName evidence="1">Uncharacterized protein</fullName>
    </submittedName>
</protein>
<organism evidence="1 2">
    <name type="scientific">Ilyodon furcidens</name>
    <name type="common">goldbreast splitfin</name>
    <dbReference type="NCBI Taxonomy" id="33524"/>
    <lineage>
        <taxon>Eukaryota</taxon>
        <taxon>Metazoa</taxon>
        <taxon>Chordata</taxon>
        <taxon>Craniata</taxon>
        <taxon>Vertebrata</taxon>
        <taxon>Euteleostomi</taxon>
        <taxon>Actinopterygii</taxon>
        <taxon>Neopterygii</taxon>
        <taxon>Teleostei</taxon>
        <taxon>Neoteleostei</taxon>
        <taxon>Acanthomorphata</taxon>
        <taxon>Ovalentaria</taxon>
        <taxon>Atherinomorphae</taxon>
        <taxon>Cyprinodontiformes</taxon>
        <taxon>Goodeidae</taxon>
        <taxon>Ilyodon</taxon>
    </lineage>
</organism>
<name>A0ABV0TF71_9TELE</name>
<accession>A0ABV0TF71</accession>